<dbReference type="OrthoDB" id="10406386at2759"/>
<dbReference type="EMBL" id="CAJFDI010000001">
    <property type="protein sequence ID" value="CAD5208759.1"/>
    <property type="molecule type" value="Genomic_DNA"/>
</dbReference>
<dbReference type="Proteomes" id="UP000095284">
    <property type="component" value="Unplaced"/>
</dbReference>
<evidence type="ECO:0000313" key="2">
    <source>
        <dbReference type="EMBL" id="CAD5208759.1"/>
    </source>
</evidence>
<dbReference type="Proteomes" id="UP000659654">
    <property type="component" value="Unassembled WGS sequence"/>
</dbReference>
<dbReference type="AlphaFoldDB" id="A0A1I7RLN3"/>
<dbReference type="SMR" id="A0A1I7RLN3"/>
<dbReference type="EMBL" id="CAJFCV020000001">
    <property type="protein sequence ID" value="CAG9082784.1"/>
    <property type="molecule type" value="Genomic_DNA"/>
</dbReference>
<evidence type="ECO:0000313" key="5">
    <source>
        <dbReference type="WBParaSite" id="BXY_0161800.1"/>
    </source>
</evidence>
<feature type="transmembrane region" description="Helical" evidence="1">
    <location>
        <begin position="302"/>
        <end position="324"/>
    </location>
</feature>
<keyword evidence="1" id="KW-1133">Transmembrane helix</keyword>
<keyword evidence="4" id="KW-1185">Reference proteome</keyword>
<organism evidence="3 5">
    <name type="scientific">Bursaphelenchus xylophilus</name>
    <name type="common">Pinewood nematode worm</name>
    <name type="synonym">Aphelenchoides xylophilus</name>
    <dbReference type="NCBI Taxonomy" id="6326"/>
    <lineage>
        <taxon>Eukaryota</taxon>
        <taxon>Metazoa</taxon>
        <taxon>Ecdysozoa</taxon>
        <taxon>Nematoda</taxon>
        <taxon>Chromadorea</taxon>
        <taxon>Rhabditida</taxon>
        <taxon>Tylenchina</taxon>
        <taxon>Tylenchomorpha</taxon>
        <taxon>Aphelenchoidea</taxon>
        <taxon>Aphelenchoididae</taxon>
        <taxon>Bursaphelenchus</taxon>
    </lineage>
</organism>
<dbReference type="Proteomes" id="UP000582659">
    <property type="component" value="Unassembled WGS sequence"/>
</dbReference>
<sequence length="422" mass="48152">MVVLSQSAVVPQSSQSKFFGCLAQCGIEFGHEKTETLVSGVNSTSLVVEEADLEKCMKICRTAGESPKNESGFAYDSRDGFDDIELTCVNKLTLFPPRVQAKFDLQSHESSLLRVIEVWRTFAFKDGHLNNSLVSRKYTFSSRFEVDYEYSNVQEKEFLTVRAFSFDQNGLARRPQCSGEITPESLFNSRRDVLQLKLVDFSANKSVALIEWNGYDSRYPAECEHFVSWSSGSESMIEMIEFDSSHRFAVPLRSDPKTRTHVITVYSKSESAFSDRRQSVLNIDLDNNHLVKAASSRRGVPFNWEILIVIGVAIVISIIFLCVLSKMREEQRIQREKMEKRKIPPIHNVYEKDSDVIAEMLTPIRHKDRLNYHYDNTVDSPILPDFSEASSPSLPFQTRILPFQMDATNLTWTKSAPCQFQV</sequence>
<accession>A0A1I7RLN3</accession>
<evidence type="ECO:0000313" key="3">
    <source>
        <dbReference type="Proteomes" id="UP000095284"/>
    </source>
</evidence>
<name>A0A1I7RLN3_BURXY</name>
<proteinExistence type="predicted"/>
<evidence type="ECO:0000313" key="4">
    <source>
        <dbReference type="Proteomes" id="UP000659654"/>
    </source>
</evidence>
<protein>
    <submittedName>
        <fullName evidence="2">(pine wood nematode) hypothetical protein</fullName>
    </submittedName>
</protein>
<keyword evidence="1" id="KW-0812">Transmembrane</keyword>
<keyword evidence="1" id="KW-0472">Membrane</keyword>
<evidence type="ECO:0000256" key="1">
    <source>
        <dbReference type="SAM" id="Phobius"/>
    </source>
</evidence>
<reference evidence="5" key="1">
    <citation type="submission" date="2016-11" db="UniProtKB">
        <authorList>
            <consortium name="WormBaseParasite"/>
        </authorList>
    </citation>
    <scope>IDENTIFICATION</scope>
</reference>
<dbReference type="WBParaSite" id="BXY_0161800.1">
    <property type="protein sequence ID" value="BXY_0161800.1"/>
    <property type="gene ID" value="BXY_0161800"/>
</dbReference>
<reference evidence="2" key="2">
    <citation type="submission" date="2020-09" db="EMBL/GenBank/DDBJ databases">
        <authorList>
            <person name="Kikuchi T."/>
        </authorList>
    </citation>
    <scope>NUCLEOTIDE SEQUENCE</scope>
    <source>
        <strain evidence="2">Ka4C1</strain>
    </source>
</reference>
<gene>
    <name evidence="2" type="ORF">BXYJ_LOCUS995</name>
</gene>